<reference evidence="2 3" key="1">
    <citation type="submission" date="2018-07" db="EMBL/GenBank/DDBJ databases">
        <title>Anaerosacharophilus polymeroproducens gen. nov. sp. nov., an anaerobic bacterium isolated from salt field.</title>
        <authorList>
            <person name="Kim W."/>
            <person name="Yang S.-H."/>
            <person name="Oh J."/>
            <person name="Lee J.-H."/>
            <person name="Kwon K.K."/>
        </authorList>
    </citation>
    <scope>NUCLEOTIDE SEQUENCE [LARGE SCALE GENOMIC DNA]</scope>
    <source>
        <strain evidence="2 3">MCWD5</strain>
    </source>
</reference>
<gene>
    <name evidence="2" type="ORF">DWV06_04500</name>
</gene>
<dbReference type="AlphaFoldDB" id="A0A371AYQ7"/>
<name>A0A371AYQ7_9FIRM</name>
<dbReference type="EMBL" id="QRCT01000012">
    <property type="protein sequence ID" value="RDU24734.1"/>
    <property type="molecule type" value="Genomic_DNA"/>
</dbReference>
<dbReference type="OrthoDB" id="1758039at2"/>
<keyword evidence="1" id="KW-1133">Transmembrane helix</keyword>
<protein>
    <submittedName>
        <fullName evidence="2">DNA-binding protein</fullName>
    </submittedName>
</protein>
<evidence type="ECO:0000256" key="1">
    <source>
        <dbReference type="SAM" id="Phobius"/>
    </source>
</evidence>
<keyword evidence="1" id="KW-0472">Membrane</keyword>
<sequence length="168" mass="19296">MLRIVKAIFLVMIFIFVFPLNTSAQDLISINDMIENAKEYDGKHVTIQGEVIGECLERGEYSWININDGTNAIGIWLKNSDTKSIKYYGNYKYRGDIIKIKGIFNRACKEHGGEPDIHNISFEKIKSGFYIQENVSAAKIFVSIVFVISALLMFLFYYKVFRVEKGIK</sequence>
<feature type="transmembrane region" description="Helical" evidence="1">
    <location>
        <begin position="140"/>
        <end position="158"/>
    </location>
</feature>
<keyword evidence="3" id="KW-1185">Reference proteome</keyword>
<keyword evidence="1" id="KW-0812">Transmembrane</keyword>
<evidence type="ECO:0000313" key="2">
    <source>
        <dbReference type="EMBL" id="RDU24734.1"/>
    </source>
</evidence>
<accession>A0A371AYQ7</accession>
<dbReference type="RefSeq" id="WP_115480966.1">
    <property type="nucleotide sequence ID" value="NZ_QRCT01000012.1"/>
</dbReference>
<comment type="caution">
    <text evidence="2">The sequence shown here is derived from an EMBL/GenBank/DDBJ whole genome shotgun (WGS) entry which is preliminary data.</text>
</comment>
<dbReference type="GO" id="GO:0003677">
    <property type="term" value="F:DNA binding"/>
    <property type="evidence" value="ECO:0007669"/>
    <property type="project" value="UniProtKB-KW"/>
</dbReference>
<evidence type="ECO:0000313" key="3">
    <source>
        <dbReference type="Proteomes" id="UP000255036"/>
    </source>
</evidence>
<proteinExistence type="predicted"/>
<organism evidence="2 3">
    <name type="scientific">Anaerosacchariphilus polymeriproducens</name>
    <dbReference type="NCBI Taxonomy" id="1812858"/>
    <lineage>
        <taxon>Bacteria</taxon>
        <taxon>Bacillati</taxon>
        <taxon>Bacillota</taxon>
        <taxon>Clostridia</taxon>
        <taxon>Lachnospirales</taxon>
        <taxon>Lachnospiraceae</taxon>
        <taxon>Anaerosacchariphilus</taxon>
    </lineage>
</organism>
<keyword evidence="2" id="KW-0238">DNA-binding</keyword>
<dbReference type="Proteomes" id="UP000255036">
    <property type="component" value="Unassembled WGS sequence"/>
</dbReference>